<dbReference type="InterPro" id="IPR010856">
    <property type="entry name" value="Gig2-like"/>
</dbReference>
<dbReference type="Proteomes" id="UP000799428">
    <property type="component" value="Unassembled WGS sequence"/>
</dbReference>
<organism evidence="1 2">
    <name type="scientific">Pleomassaria siparia CBS 279.74</name>
    <dbReference type="NCBI Taxonomy" id="1314801"/>
    <lineage>
        <taxon>Eukaryota</taxon>
        <taxon>Fungi</taxon>
        <taxon>Dikarya</taxon>
        <taxon>Ascomycota</taxon>
        <taxon>Pezizomycotina</taxon>
        <taxon>Dothideomycetes</taxon>
        <taxon>Pleosporomycetidae</taxon>
        <taxon>Pleosporales</taxon>
        <taxon>Pleomassariaceae</taxon>
        <taxon>Pleomassaria</taxon>
    </lineage>
</organism>
<dbReference type="AlphaFoldDB" id="A0A6G1KL55"/>
<dbReference type="InterPro" id="IPR027443">
    <property type="entry name" value="IPNS-like_sf"/>
</dbReference>
<gene>
    <name evidence="1" type="ORF">K504DRAFT_472919</name>
</gene>
<name>A0A6G1KL55_9PLEO</name>
<keyword evidence="2" id="KW-1185">Reference proteome</keyword>
<dbReference type="SUPFAM" id="SSF51197">
    <property type="entry name" value="Clavaminate synthase-like"/>
    <property type="match status" value="1"/>
</dbReference>
<proteinExistence type="predicted"/>
<dbReference type="Pfam" id="PF07350">
    <property type="entry name" value="Gig2-like"/>
    <property type="match status" value="1"/>
</dbReference>
<dbReference type="Gene3D" id="2.60.120.330">
    <property type="entry name" value="B-lactam Antibiotic, Isopenicillin N Synthase, Chain"/>
    <property type="match status" value="1"/>
</dbReference>
<accession>A0A6G1KL55</accession>
<dbReference type="PANTHER" id="PTHR30613:SF1">
    <property type="entry name" value="DUF1479 DOMAIN PROTEIN (AFU_ORTHOLOGUE AFUA_5G09280)"/>
    <property type="match status" value="1"/>
</dbReference>
<sequence length="517" mass="57697">MLSAIRAPVSKHVFTQLRTASTQAQAQAQARAQKQKQKRAGDISDAFVSLSGQTFAPLGPEYADLKARLIRRHEGKVRSSWERLLKELREEIPLVIQLGSKAIPEIDFSDIDNAPDKFNSELRSRGVAVVRRVVPEQEALQWKEQLREYIRLNPQTKAFPPENPQVFELYWSRVQLLARGHANLLKTHRFLMSFWHSANPSAPISTQHPISYADRLRMRLPGDAKFALGPHVDGGSVERWDERGYGLGKVYDHVWSGQWEKFDPWEASCRLAVKSDLHQGVGSCSAFRMFQGWLSLSTTGPFEGTLLVNPLLKKATAYYLLRPFFSPKRGVEAGAQTTTTEAISNSADFLASDNWDMDLEPSSWLQGATPGHGQELSHLLHPHLKLQQSMIHTPVVNPGDYVAWHCDTIHAVDKTHGGKSDSSVLYIPACPLTEDNARYLAGQRENLIHGTPSPDFGGGVGESEHKGRIRVEDVEALVSDEASRAMGLKPWDSDAEGLTTGEREVLNRANKVLGFYD</sequence>
<reference evidence="1" key="1">
    <citation type="journal article" date="2020" name="Stud. Mycol.">
        <title>101 Dothideomycetes genomes: a test case for predicting lifestyles and emergence of pathogens.</title>
        <authorList>
            <person name="Haridas S."/>
            <person name="Albert R."/>
            <person name="Binder M."/>
            <person name="Bloem J."/>
            <person name="Labutti K."/>
            <person name="Salamov A."/>
            <person name="Andreopoulos B."/>
            <person name="Baker S."/>
            <person name="Barry K."/>
            <person name="Bills G."/>
            <person name="Bluhm B."/>
            <person name="Cannon C."/>
            <person name="Castanera R."/>
            <person name="Culley D."/>
            <person name="Daum C."/>
            <person name="Ezra D."/>
            <person name="Gonzalez J."/>
            <person name="Henrissat B."/>
            <person name="Kuo A."/>
            <person name="Liang C."/>
            <person name="Lipzen A."/>
            <person name="Lutzoni F."/>
            <person name="Magnuson J."/>
            <person name="Mondo S."/>
            <person name="Nolan M."/>
            <person name="Ohm R."/>
            <person name="Pangilinan J."/>
            <person name="Park H.-J."/>
            <person name="Ramirez L."/>
            <person name="Alfaro M."/>
            <person name="Sun H."/>
            <person name="Tritt A."/>
            <person name="Yoshinaga Y."/>
            <person name="Zwiers L.-H."/>
            <person name="Turgeon B."/>
            <person name="Goodwin S."/>
            <person name="Spatafora J."/>
            <person name="Crous P."/>
            <person name="Grigoriev I."/>
        </authorList>
    </citation>
    <scope>NUCLEOTIDE SEQUENCE</scope>
    <source>
        <strain evidence="1">CBS 279.74</strain>
    </source>
</reference>
<dbReference type="PANTHER" id="PTHR30613">
    <property type="entry name" value="UNCHARACTERIZED PROTEIN YBIU-RELATED"/>
    <property type="match status" value="1"/>
</dbReference>
<evidence type="ECO:0000313" key="2">
    <source>
        <dbReference type="Proteomes" id="UP000799428"/>
    </source>
</evidence>
<evidence type="ECO:0000313" key="1">
    <source>
        <dbReference type="EMBL" id="KAF2713626.1"/>
    </source>
</evidence>
<protein>
    <submittedName>
        <fullName evidence="1">DUF1479-domain-containing protein</fullName>
    </submittedName>
</protein>
<dbReference type="EMBL" id="MU005765">
    <property type="protein sequence ID" value="KAF2713626.1"/>
    <property type="molecule type" value="Genomic_DNA"/>
</dbReference>
<dbReference type="OrthoDB" id="8249012at2759"/>